<gene>
    <name evidence="7" type="ORF">F0238_03780</name>
</gene>
<keyword evidence="7" id="KW-0675">Receptor</keyword>
<organism evidence="7 8">
    <name type="scientific">Vibrio coralliilyticus</name>
    <dbReference type="NCBI Taxonomy" id="190893"/>
    <lineage>
        <taxon>Bacteria</taxon>
        <taxon>Pseudomonadati</taxon>
        <taxon>Pseudomonadota</taxon>
        <taxon>Gammaproteobacteria</taxon>
        <taxon>Vibrionales</taxon>
        <taxon>Vibrionaceae</taxon>
        <taxon>Vibrio</taxon>
    </lineage>
</organism>
<evidence type="ECO:0000313" key="7">
    <source>
        <dbReference type="EMBL" id="NOJ21847.1"/>
    </source>
</evidence>
<dbReference type="GO" id="GO:0005886">
    <property type="term" value="C:plasma membrane"/>
    <property type="evidence" value="ECO:0007669"/>
    <property type="project" value="TreeGrafter"/>
</dbReference>
<dbReference type="InterPro" id="IPR035897">
    <property type="entry name" value="Toll_tir_struct_dom_sf"/>
</dbReference>
<dbReference type="RefSeq" id="WP_171351899.1">
    <property type="nucleotide sequence ID" value="NZ_VTXP01000002.1"/>
</dbReference>
<dbReference type="PROSITE" id="PS50104">
    <property type="entry name" value="TIR"/>
    <property type="match status" value="1"/>
</dbReference>
<dbReference type="PANTHER" id="PTHR24365">
    <property type="entry name" value="TOLL-LIKE RECEPTOR"/>
    <property type="match status" value="1"/>
</dbReference>
<dbReference type="SUPFAM" id="SSF52200">
    <property type="entry name" value="Toll/Interleukin receptor TIR domain"/>
    <property type="match status" value="1"/>
</dbReference>
<evidence type="ECO:0000256" key="3">
    <source>
        <dbReference type="ARBA" id="ARBA00022729"/>
    </source>
</evidence>
<comment type="caution">
    <text evidence="7">The sequence shown here is derived from an EMBL/GenBank/DDBJ whole genome shotgun (WGS) entry which is preliminary data.</text>
</comment>
<evidence type="ECO:0000256" key="4">
    <source>
        <dbReference type="ARBA" id="ARBA00022989"/>
    </source>
</evidence>
<dbReference type="Proteomes" id="UP000576645">
    <property type="component" value="Unassembled WGS sequence"/>
</dbReference>
<keyword evidence="4" id="KW-1133">Transmembrane helix</keyword>
<comment type="subcellular location">
    <subcellularLocation>
        <location evidence="1">Membrane</location>
    </subcellularLocation>
</comment>
<accession>A0AAP7DC95</accession>
<evidence type="ECO:0000256" key="1">
    <source>
        <dbReference type="ARBA" id="ARBA00004370"/>
    </source>
</evidence>
<feature type="domain" description="TIR" evidence="6">
    <location>
        <begin position="135"/>
        <end position="273"/>
    </location>
</feature>
<protein>
    <submittedName>
        <fullName evidence="7">Toll/interleukin-1 receptor domain-containing protein</fullName>
    </submittedName>
</protein>
<dbReference type="GO" id="GO:0007165">
    <property type="term" value="P:signal transduction"/>
    <property type="evidence" value="ECO:0007669"/>
    <property type="project" value="InterPro"/>
</dbReference>
<keyword evidence="5" id="KW-0472">Membrane</keyword>
<dbReference type="GO" id="GO:0038023">
    <property type="term" value="F:signaling receptor activity"/>
    <property type="evidence" value="ECO:0007669"/>
    <property type="project" value="TreeGrafter"/>
</dbReference>
<evidence type="ECO:0000256" key="5">
    <source>
        <dbReference type="ARBA" id="ARBA00023136"/>
    </source>
</evidence>
<dbReference type="Gene3D" id="3.40.50.10140">
    <property type="entry name" value="Toll/interleukin-1 receptor homology (TIR) domain"/>
    <property type="match status" value="1"/>
</dbReference>
<evidence type="ECO:0000259" key="6">
    <source>
        <dbReference type="PROSITE" id="PS50104"/>
    </source>
</evidence>
<keyword evidence="2" id="KW-0812">Transmembrane</keyword>
<dbReference type="PANTHER" id="PTHR24365:SF541">
    <property type="entry name" value="PROTEIN TOLL-RELATED"/>
    <property type="match status" value="1"/>
</dbReference>
<dbReference type="Pfam" id="PF13676">
    <property type="entry name" value="TIR_2"/>
    <property type="match status" value="1"/>
</dbReference>
<keyword evidence="3" id="KW-0732">Signal</keyword>
<proteinExistence type="predicted"/>
<evidence type="ECO:0000313" key="8">
    <source>
        <dbReference type="Proteomes" id="UP000576645"/>
    </source>
</evidence>
<evidence type="ECO:0000256" key="2">
    <source>
        <dbReference type="ARBA" id="ARBA00022692"/>
    </source>
</evidence>
<dbReference type="EMBL" id="VTXP01000002">
    <property type="protein sequence ID" value="NOJ21847.1"/>
    <property type="molecule type" value="Genomic_DNA"/>
</dbReference>
<name>A0AAP7DC95_9VIBR</name>
<reference evidence="7 8" key="1">
    <citation type="submission" date="2019-09" db="EMBL/GenBank/DDBJ databases">
        <title>Draft genome sequencing and comparative genomics of hatchery-associated Vibrios.</title>
        <authorList>
            <person name="Kehlet-Delgado H."/>
            <person name="Mueller R.S."/>
        </authorList>
    </citation>
    <scope>NUCLEOTIDE SEQUENCE [LARGE SCALE GENOMIC DNA]</scope>
    <source>
        <strain evidence="7 8">09-121-3</strain>
    </source>
</reference>
<dbReference type="InterPro" id="IPR000157">
    <property type="entry name" value="TIR_dom"/>
</dbReference>
<sequence>MLNHRDFVWQCDYGDRQSTLEVLKELLDSQNSYQLGMCTLFVNNNVYQLEFFVVLGYEEPEDFQIESMKEKLSSIGARLRADITFSQMIELSLRKRFNSVEVPSSEEMDDLANVAFQFHDRAFVSSRIPMGPIGSDLPVFLSHSSKDKPFVEELMPYLNRHGLAIWYDKINISYGESIVKAVMNGIDDSGAVIFFITKNFLSSKWCEEEMESFLSRVSEGDKILPISVVFPDVKHSDLPRFIRNKKYLRLEKEVTPSLVANELIPTFREFFEL</sequence>
<dbReference type="AlphaFoldDB" id="A0AAP7DC95"/>